<dbReference type="InterPro" id="IPR043502">
    <property type="entry name" value="DNA/RNA_pol_sf"/>
</dbReference>
<feature type="transmembrane region" description="Helical" evidence="1">
    <location>
        <begin position="402"/>
        <end position="422"/>
    </location>
</feature>
<dbReference type="PANTHER" id="PTHR47510:SF3">
    <property type="entry name" value="ENDO_EXONUCLEASE_PHOSPHATASE DOMAIN-CONTAINING PROTEIN"/>
    <property type="match status" value="1"/>
</dbReference>
<evidence type="ECO:0000313" key="3">
    <source>
        <dbReference type="Ensembl" id="ENSNFUP00015011423.1"/>
    </source>
</evidence>
<reference evidence="3" key="3">
    <citation type="submission" date="2025-09" db="UniProtKB">
        <authorList>
            <consortium name="Ensembl"/>
        </authorList>
    </citation>
    <scope>IDENTIFICATION</scope>
</reference>
<keyword evidence="1" id="KW-0472">Membrane</keyword>
<reference evidence="3" key="1">
    <citation type="submission" date="2014-08" db="EMBL/GenBank/DDBJ databases">
        <authorList>
            <person name="Senf B."/>
            <person name="Petzold A."/>
            <person name="Downie B.R."/>
            <person name="Koch P."/>
            <person name="Platzer M."/>
        </authorList>
    </citation>
    <scope>NUCLEOTIDE SEQUENCE [LARGE SCALE GENOMIC DNA]</scope>
    <source>
        <strain evidence="3">GRZ</strain>
    </source>
</reference>
<keyword evidence="4" id="KW-1185">Reference proteome</keyword>
<dbReference type="InterPro" id="IPR015095">
    <property type="entry name" value="AlkB_hom8_N"/>
</dbReference>
<evidence type="ECO:0000256" key="1">
    <source>
        <dbReference type="SAM" id="Phobius"/>
    </source>
</evidence>
<name>A0A8C6NME5_NOTFU</name>
<dbReference type="CDD" id="cd01650">
    <property type="entry name" value="RT_nLTR_like"/>
    <property type="match status" value="1"/>
</dbReference>
<dbReference type="InterPro" id="IPR000477">
    <property type="entry name" value="RT_dom"/>
</dbReference>
<dbReference type="AlphaFoldDB" id="A0A8C6NME5"/>
<dbReference type="Proteomes" id="UP000694548">
    <property type="component" value="Chromosome sgr02"/>
</dbReference>
<evidence type="ECO:0000313" key="4">
    <source>
        <dbReference type="Proteomes" id="UP000694548"/>
    </source>
</evidence>
<dbReference type="Pfam" id="PF00078">
    <property type="entry name" value="RVT_1"/>
    <property type="match status" value="1"/>
</dbReference>
<dbReference type="GO" id="GO:0016706">
    <property type="term" value="F:2-oxoglutarate-dependent dioxygenase activity"/>
    <property type="evidence" value="ECO:0007669"/>
    <property type="project" value="InterPro"/>
</dbReference>
<reference evidence="3" key="2">
    <citation type="submission" date="2025-08" db="UniProtKB">
        <authorList>
            <consortium name="Ensembl"/>
        </authorList>
    </citation>
    <scope>IDENTIFICATION</scope>
</reference>
<keyword evidence="1" id="KW-0812">Transmembrane</keyword>
<dbReference type="PROSITE" id="PS50878">
    <property type="entry name" value="RT_POL"/>
    <property type="match status" value="1"/>
</dbReference>
<proteinExistence type="predicted"/>
<dbReference type="GO" id="GO:0008168">
    <property type="term" value="F:methyltransferase activity"/>
    <property type="evidence" value="ECO:0007669"/>
    <property type="project" value="InterPro"/>
</dbReference>
<evidence type="ECO:0000259" key="2">
    <source>
        <dbReference type="PROSITE" id="PS50878"/>
    </source>
</evidence>
<protein>
    <recommendedName>
        <fullName evidence="2">Reverse transcriptase domain-containing protein</fullName>
    </recommendedName>
</protein>
<keyword evidence="1" id="KW-1133">Transmembrane helix</keyword>
<dbReference type="PANTHER" id="PTHR47510">
    <property type="entry name" value="REVERSE TRANSCRIPTASE DOMAIN-CONTAINING PROTEIN"/>
    <property type="match status" value="1"/>
</dbReference>
<dbReference type="SUPFAM" id="SSF56672">
    <property type="entry name" value="DNA/RNA polymerases"/>
    <property type="match status" value="1"/>
</dbReference>
<dbReference type="GeneTree" id="ENSGT01120000271821"/>
<accession>A0A8C6NME5</accession>
<feature type="domain" description="Reverse transcriptase" evidence="2">
    <location>
        <begin position="92"/>
        <end position="362"/>
    </location>
</feature>
<organism evidence="3 4">
    <name type="scientific">Nothobranchius furzeri</name>
    <name type="common">Turquoise killifish</name>
    <dbReference type="NCBI Taxonomy" id="105023"/>
    <lineage>
        <taxon>Eukaryota</taxon>
        <taxon>Metazoa</taxon>
        <taxon>Chordata</taxon>
        <taxon>Craniata</taxon>
        <taxon>Vertebrata</taxon>
        <taxon>Euteleostomi</taxon>
        <taxon>Actinopterygii</taxon>
        <taxon>Neopterygii</taxon>
        <taxon>Teleostei</taxon>
        <taxon>Neoteleostei</taxon>
        <taxon>Acanthomorphata</taxon>
        <taxon>Ovalentaria</taxon>
        <taxon>Atherinomorphae</taxon>
        <taxon>Cyprinodontiformes</taxon>
        <taxon>Nothobranchiidae</taxon>
        <taxon>Nothobranchius</taxon>
    </lineage>
</organism>
<dbReference type="Pfam" id="PF09004">
    <property type="entry name" value="ALKBH8_N"/>
    <property type="match status" value="2"/>
</dbReference>
<sequence length="601" mass="67077">MQHPSPTPPTAQVSSATLVLHASPTTFTTVNSTVATNHPSSSTAFSVTKEDVLRVFRKQNTRKSPGPDGVSPATRRHCAEELSPIFTDIFTISLESCHVPACFKLSAIVPVPKKPRITGLNDYRPVALMSVVMKSFEHLVLPHLKSFTPPPPTPLLDPLQFAYRANRSVDDAINLALHFLLQHLDSPGTYARILFVDFSSAFNTILPALLQDKLSMLNVPNSTCRWITDFLTDRRQCVRLGKNVSTIQTISIGSPQGCVLSPLLFSLYTNCCTSSHDSVKLIKFADDTTLIGLISDGDESAHRREVERLVYWCSCNNLELNAQKTVEMIVDFRKVTAPSLPLVLTDTPVTTVDSFRFLGTTITHDLRWEPSISSLIKKAQQRMYFLRQLKKAKLPAQMMVQFYTAIIESILTSSIAVWYAGATVRDKHRLQRIVRSAEKVIGCSLPSLQDLYVSRTRGRAGRIAADPSKKARQRMYFLQQLKKAKLPAQMMVQFYTAIIESILTSSITVWYAGATVRDKNRLQRIVRSAEKVIGCSLPSLQDLYVSRTRGRAGRIAADPSHPGHRLFEPLPSGRRLRSIQTRTSCHKNSFFPSAVRLVNSL</sequence>
<dbReference type="Ensembl" id="ENSNFUT00015011998.1">
    <property type="protein sequence ID" value="ENSNFUP00015011423.1"/>
    <property type="gene ID" value="ENSNFUG00015005623.1"/>
</dbReference>
<feature type="transmembrane region" description="Helical" evidence="1">
    <location>
        <begin position="492"/>
        <end position="513"/>
    </location>
</feature>